<reference evidence="5" key="1">
    <citation type="submission" date="2022-09" db="EMBL/GenBank/DDBJ databases">
        <title>Fusarium specimens isolated from Avocado Roots.</title>
        <authorList>
            <person name="Stajich J."/>
            <person name="Roper C."/>
            <person name="Heimlech-Rivalta G."/>
        </authorList>
    </citation>
    <scope>NUCLEOTIDE SEQUENCE</scope>
    <source>
        <strain evidence="5">CF00095</strain>
    </source>
</reference>
<evidence type="ECO:0000256" key="2">
    <source>
        <dbReference type="ARBA" id="ARBA00023242"/>
    </source>
</evidence>
<dbReference type="InterPro" id="IPR014810">
    <property type="entry name" value="Fcf2_C"/>
</dbReference>
<dbReference type="PANTHER" id="PTHR21686">
    <property type="entry name" value="DEOXYNUCLEOTIDYLTRANSFERASE TERMINAL-INTERACTING PROTEIN 2"/>
    <property type="match status" value="1"/>
</dbReference>
<dbReference type="PANTHER" id="PTHR21686:SF12">
    <property type="entry name" value="DEOXYNUCLEOTIDYLTRANSFERASE TERMINAL-INTERACTING PROTEIN 2"/>
    <property type="match status" value="1"/>
</dbReference>
<dbReference type="EMBL" id="JAOQBH010000007">
    <property type="protein sequence ID" value="KAJ4133726.1"/>
    <property type="molecule type" value="Genomic_DNA"/>
</dbReference>
<dbReference type="Pfam" id="PF08698">
    <property type="entry name" value="Fcf2"/>
    <property type="match status" value="1"/>
</dbReference>
<evidence type="ECO:0000313" key="5">
    <source>
        <dbReference type="EMBL" id="KAJ4133726.1"/>
    </source>
</evidence>
<accession>A0ABQ8REX8</accession>
<feature type="compositionally biased region" description="Low complexity" evidence="3">
    <location>
        <begin position="24"/>
        <end position="36"/>
    </location>
</feature>
<evidence type="ECO:0000259" key="4">
    <source>
        <dbReference type="Pfam" id="PF08698"/>
    </source>
</evidence>
<feature type="compositionally biased region" description="Basic and acidic residues" evidence="3">
    <location>
        <begin position="49"/>
        <end position="63"/>
    </location>
</feature>
<comment type="caution">
    <text evidence="5">The sequence shown here is derived from an EMBL/GenBank/DDBJ whole genome shotgun (WGS) entry which is preliminary data.</text>
</comment>
<name>A0ABQ8REX8_FUSEQ</name>
<sequence>MTDISDDQVDELLRKAEQRLKNGSASAIATTNSTAIVPVTAGDAATDVKQQKSSDSSSKKDGLTVRAPPQPQLGLKVKEKSTAGADWFDLPKTNMTPEFKREWQVLRMRGILDPKHQKKALRASAPEYSQVGEIIEGPTEFFSARLTRKERKGTLLEEVTRGLDSHKFTDKYAGIQKQKSSGKKAFYKKVVAQRRKRH</sequence>
<comment type="subcellular location">
    <subcellularLocation>
        <location evidence="1">Nucleus</location>
        <location evidence="1">Nucleolus</location>
    </subcellularLocation>
</comment>
<evidence type="ECO:0000256" key="1">
    <source>
        <dbReference type="ARBA" id="ARBA00004604"/>
    </source>
</evidence>
<feature type="domain" description="Fcf2 pre-rRNA processing C-terminal" evidence="4">
    <location>
        <begin position="80"/>
        <end position="171"/>
    </location>
</feature>
<protein>
    <submittedName>
        <fullName evidence="5">dTDP-fucopyranose mutase</fullName>
    </submittedName>
</protein>
<proteinExistence type="predicted"/>
<evidence type="ECO:0000313" key="6">
    <source>
        <dbReference type="Proteomes" id="UP001152024"/>
    </source>
</evidence>
<gene>
    <name evidence="5" type="primary">fcf2</name>
    <name evidence="5" type="ORF">NW768_005314</name>
</gene>
<dbReference type="Proteomes" id="UP001152024">
    <property type="component" value="Unassembled WGS sequence"/>
</dbReference>
<dbReference type="InterPro" id="IPR039883">
    <property type="entry name" value="Fcf2/DNTTIP2"/>
</dbReference>
<keyword evidence="6" id="KW-1185">Reference proteome</keyword>
<feature type="region of interest" description="Disordered" evidence="3">
    <location>
        <begin position="21"/>
        <end position="79"/>
    </location>
</feature>
<organism evidence="5 6">
    <name type="scientific">Fusarium equiseti</name>
    <name type="common">Fusarium scirpi</name>
    <dbReference type="NCBI Taxonomy" id="61235"/>
    <lineage>
        <taxon>Eukaryota</taxon>
        <taxon>Fungi</taxon>
        <taxon>Dikarya</taxon>
        <taxon>Ascomycota</taxon>
        <taxon>Pezizomycotina</taxon>
        <taxon>Sordariomycetes</taxon>
        <taxon>Hypocreomycetidae</taxon>
        <taxon>Hypocreales</taxon>
        <taxon>Nectriaceae</taxon>
        <taxon>Fusarium</taxon>
        <taxon>Fusarium incarnatum-equiseti species complex</taxon>
    </lineage>
</organism>
<keyword evidence="2" id="KW-0539">Nucleus</keyword>
<evidence type="ECO:0000256" key="3">
    <source>
        <dbReference type="SAM" id="MobiDB-lite"/>
    </source>
</evidence>